<protein>
    <recommendedName>
        <fullName evidence="1">Aminotransferase-like plant mobile domain-containing protein</fullName>
    </recommendedName>
</protein>
<dbReference type="Pfam" id="PF10536">
    <property type="entry name" value="PMD"/>
    <property type="match status" value="1"/>
</dbReference>
<dbReference type="AlphaFoldDB" id="A0AAP0HK84"/>
<feature type="domain" description="Aminotransferase-like plant mobile" evidence="1">
    <location>
        <begin position="16"/>
        <end position="72"/>
    </location>
</feature>
<proteinExistence type="predicted"/>
<accession>A0AAP0HK84</accession>
<evidence type="ECO:0000313" key="2">
    <source>
        <dbReference type="EMBL" id="KAK9087732.1"/>
    </source>
</evidence>
<keyword evidence="3" id="KW-1185">Reference proteome</keyword>
<organism evidence="2 3">
    <name type="scientific">Stephania yunnanensis</name>
    <dbReference type="NCBI Taxonomy" id="152371"/>
    <lineage>
        <taxon>Eukaryota</taxon>
        <taxon>Viridiplantae</taxon>
        <taxon>Streptophyta</taxon>
        <taxon>Embryophyta</taxon>
        <taxon>Tracheophyta</taxon>
        <taxon>Spermatophyta</taxon>
        <taxon>Magnoliopsida</taxon>
        <taxon>Ranunculales</taxon>
        <taxon>Menispermaceae</taxon>
        <taxon>Menispermoideae</taxon>
        <taxon>Cissampelideae</taxon>
        <taxon>Stephania</taxon>
    </lineage>
</organism>
<gene>
    <name evidence="2" type="ORF">Syun_030126</name>
</gene>
<evidence type="ECO:0000259" key="1">
    <source>
        <dbReference type="Pfam" id="PF10536"/>
    </source>
</evidence>
<dbReference type="Proteomes" id="UP001420932">
    <property type="component" value="Unassembled WGS sequence"/>
</dbReference>
<comment type="caution">
    <text evidence="2">The sequence shown here is derived from an EMBL/GenBank/DDBJ whole genome shotgun (WGS) entry which is preliminary data.</text>
</comment>
<dbReference type="InterPro" id="IPR019557">
    <property type="entry name" value="AminoTfrase-like_pln_mobile"/>
</dbReference>
<name>A0AAP0HK84_9MAGN</name>
<dbReference type="EMBL" id="JBBNAF010000013">
    <property type="protein sequence ID" value="KAK9087732.1"/>
    <property type="molecule type" value="Genomic_DNA"/>
</dbReference>
<sequence length="90" mass="10284">MFIRLCRLFVDFNVQKMWQHETNTFYPPFGDMIITLDDVRILLQIPMDGKAVVVDSEGFIKLVQLLQKVLGVTEADATKELSLVRGNVVD</sequence>
<evidence type="ECO:0000313" key="3">
    <source>
        <dbReference type="Proteomes" id="UP001420932"/>
    </source>
</evidence>
<reference evidence="2 3" key="1">
    <citation type="submission" date="2024-01" db="EMBL/GenBank/DDBJ databases">
        <title>Genome assemblies of Stephania.</title>
        <authorList>
            <person name="Yang L."/>
        </authorList>
    </citation>
    <scope>NUCLEOTIDE SEQUENCE [LARGE SCALE GENOMIC DNA]</scope>
    <source>
        <strain evidence="2">YNDBR</strain>
        <tissue evidence="2">Leaf</tissue>
    </source>
</reference>